<gene>
    <name evidence="1" type="ORF">I7730_00385</name>
</gene>
<name>A0A8H9K5C7_VIBVL</name>
<accession>A0A8H9K5C7</accession>
<dbReference type="AlphaFoldDB" id="A0A8H9K5C7"/>
<protein>
    <submittedName>
        <fullName evidence="1">Uncharacterized protein</fullName>
    </submittedName>
</protein>
<reference evidence="1" key="1">
    <citation type="journal article" date="2018" name="Genome Biol.">
        <title>SKESA: strategic k-mer extension for scrupulous assemblies.</title>
        <authorList>
            <person name="Souvorov A."/>
            <person name="Agarwala R."/>
            <person name="Lipman D.J."/>
        </authorList>
    </citation>
    <scope>NUCLEOTIDE SEQUENCE</scope>
    <source>
        <strain evidence="1">BCW_3452</strain>
    </source>
</reference>
<dbReference type="Proteomes" id="UP000863257">
    <property type="component" value="Unassembled WGS sequence"/>
</dbReference>
<organism evidence="1">
    <name type="scientific">Vibrio vulnificus</name>
    <dbReference type="NCBI Taxonomy" id="672"/>
    <lineage>
        <taxon>Bacteria</taxon>
        <taxon>Pseudomonadati</taxon>
        <taxon>Pseudomonadota</taxon>
        <taxon>Gammaproteobacteria</taxon>
        <taxon>Vibrionales</taxon>
        <taxon>Vibrionaceae</taxon>
        <taxon>Vibrio</taxon>
    </lineage>
</organism>
<reference evidence="1" key="2">
    <citation type="submission" date="2019-01" db="EMBL/GenBank/DDBJ databases">
        <authorList>
            <consortium name="NCBI Pathogen Detection Project"/>
        </authorList>
    </citation>
    <scope>NUCLEOTIDE SEQUENCE</scope>
    <source>
        <strain evidence="1">BCW_3452</strain>
    </source>
</reference>
<evidence type="ECO:0000313" key="1">
    <source>
        <dbReference type="EMBL" id="HAS8538256.1"/>
    </source>
</evidence>
<dbReference type="EMBL" id="DACRBY010000001">
    <property type="protein sequence ID" value="HAS8538256.1"/>
    <property type="molecule type" value="Genomic_DNA"/>
</dbReference>
<proteinExistence type="predicted"/>
<comment type="caution">
    <text evidence="1">The sequence shown here is derived from an EMBL/GenBank/DDBJ whole genome shotgun (WGS) entry which is preliminary data.</text>
</comment>
<sequence length="130" mass="15038">MIRTDFKVKTILKEDKGKTFFGRLELNYGRNAKDCSKLKEYHILRVNKRTATIIIDGKEDKIELDLSHQNWPKHEMWRSMEDYHLGIATANILKALNNSQTTLTREQVFNIAKELNIIVGKGSCLTSNET</sequence>